<evidence type="ECO:0000313" key="5">
    <source>
        <dbReference type="Proteomes" id="UP000597338"/>
    </source>
</evidence>
<protein>
    <submittedName>
        <fullName evidence="4">Protein ImuB</fullName>
    </submittedName>
</protein>
<dbReference type="Gene3D" id="3.30.70.270">
    <property type="match status" value="1"/>
</dbReference>
<name>A0ABQ1MGN0_9SPHI</name>
<reference evidence="5" key="1">
    <citation type="journal article" date="2019" name="Int. J. Syst. Evol. Microbiol.">
        <title>The Global Catalogue of Microorganisms (GCM) 10K type strain sequencing project: providing services to taxonomists for standard genome sequencing and annotation.</title>
        <authorList>
            <consortium name="The Broad Institute Genomics Platform"/>
            <consortium name="The Broad Institute Genome Sequencing Center for Infectious Disease"/>
            <person name="Wu L."/>
            <person name="Ma J."/>
        </authorList>
    </citation>
    <scope>NUCLEOTIDE SEQUENCE [LARGE SCALE GENOMIC DNA]</scope>
    <source>
        <strain evidence="5">CGMCC 1.15342</strain>
    </source>
</reference>
<organism evidence="4 5">
    <name type="scientific">Parapedobacter defluvii</name>
    <dbReference type="NCBI Taxonomy" id="2045106"/>
    <lineage>
        <taxon>Bacteria</taxon>
        <taxon>Pseudomonadati</taxon>
        <taxon>Bacteroidota</taxon>
        <taxon>Sphingobacteriia</taxon>
        <taxon>Sphingobacteriales</taxon>
        <taxon>Sphingobacteriaceae</taxon>
        <taxon>Parapedobacter</taxon>
    </lineage>
</organism>
<evidence type="ECO:0000259" key="3">
    <source>
        <dbReference type="PROSITE" id="PS50173"/>
    </source>
</evidence>
<proteinExistence type="inferred from homology"/>
<accession>A0ABQ1MGN0</accession>
<gene>
    <name evidence="4" type="primary">imuB</name>
    <name evidence="4" type="ORF">GCM10011386_35500</name>
</gene>
<evidence type="ECO:0000256" key="2">
    <source>
        <dbReference type="ARBA" id="ARBA00022763"/>
    </source>
</evidence>
<dbReference type="Proteomes" id="UP000597338">
    <property type="component" value="Unassembled WGS sequence"/>
</dbReference>
<dbReference type="EMBL" id="BMIK01000015">
    <property type="protein sequence ID" value="GGC40321.1"/>
    <property type="molecule type" value="Genomic_DNA"/>
</dbReference>
<dbReference type="Pfam" id="PF00817">
    <property type="entry name" value="IMS"/>
    <property type="match status" value="1"/>
</dbReference>
<dbReference type="InterPro" id="IPR043502">
    <property type="entry name" value="DNA/RNA_pol_sf"/>
</dbReference>
<evidence type="ECO:0000256" key="1">
    <source>
        <dbReference type="ARBA" id="ARBA00010945"/>
    </source>
</evidence>
<dbReference type="RefSeq" id="WP_188752810.1">
    <property type="nucleotide sequence ID" value="NZ_BMIK01000015.1"/>
</dbReference>
<evidence type="ECO:0000313" key="4">
    <source>
        <dbReference type="EMBL" id="GGC40321.1"/>
    </source>
</evidence>
<keyword evidence="5" id="KW-1185">Reference proteome</keyword>
<dbReference type="InterPro" id="IPR001126">
    <property type="entry name" value="UmuC"/>
</dbReference>
<feature type="domain" description="UmuC" evidence="3">
    <location>
        <begin position="1"/>
        <end position="73"/>
    </location>
</feature>
<dbReference type="InterPro" id="IPR050356">
    <property type="entry name" value="SulA_CellDiv_inhibitor"/>
</dbReference>
<comment type="caution">
    <text evidence="4">The sequence shown here is derived from an EMBL/GenBank/DDBJ whole genome shotgun (WGS) entry which is preliminary data.</text>
</comment>
<dbReference type="PROSITE" id="PS50173">
    <property type="entry name" value="UMUC"/>
    <property type="match status" value="1"/>
</dbReference>
<dbReference type="SUPFAM" id="SSF56672">
    <property type="entry name" value="DNA/RNA polymerases"/>
    <property type="match status" value="1"/>
</dbReference>
<dbReference type="PANTHER" id="PTHR35369:SF2">
    <property type="entry name" value="BLR3025 PROTEIN"/>
    <property type="match status" value="1"/>
</dbReference>
<dbReference type="CDD" id="cd03468">
    <property type="entry name" value="PolY_like"/>
    <property type="match status" value="1"/>
</dbReference>
<sequence>MEKRFASIWFRHLTADWLALRRPALRNMSFVLAEPVHGRMVITAANALAETQGIHAGMVVADAKAAVPDLQVIDHPPGLTEKLLEALGLWCIRYTPAVAVAPDGLILDTTGCTHLWGGERPYLKEIVTRLRDKGYDVRMAIAGTIGTARAVAHYGKAELIIDSGAERNALSPLPPAALRLESDAVQRLRKLGLHTIGSFMSMPRTALRRRFGPELVEKLEQALGQADEYIQPLRPIPPYTERLPCLDPIRTATGIEIAIQRLLEVLCKRLAGEGKGLRQAVLRCYRVDGKMVQVAIRTSSPTAHAAHIFKLFALKIPQIEPALGIELFLMEASKIEDADPVQHALWGGMPGPEDAALAELLDKLAGKTGIHKVSRYLPDEHHWPERSYRLAVSIGEKPVTTWRTDQPRPTRLLAKPEPIEVSAPVPDYPPMLFRYKGELHPIRKADGPERIEREWWMDKEERRDYYQVEDEDGRRYWLFRSGHYADGQPQQWFLHGFFA</sequence>
<dbReference type="PANTHER" id="PTHR35369">
    <property type="entry name" value="BLR3025 PROTEIN-RELATED"/>
    <property type="match status" value="1"/>
</dbReference>
<dbReference type="Gene3D" id="3.40.1170.60">
    <property type="match status" value="1"/>
</dbReference>
<dbReference type="InterPro" id="IPR043128">
    <property type="entry name" value="Rev_trsase/Diguanyl_cyclase"/>
</dbReference>
<comment type="similarity">
    <text evidence="1">Belongs to the DNA polymerase type-Y family.</text>
</comment>
<keyword evidence="2" id="KW-0227">DNA damage</keyword>